<evidence type="ECO:0008006" key="6">
    <source>
        <dbReference type="Google" id="ProtNLM"/>
    </source>
</evidence>
<reference evidence="4 5" key="1">
    <citation type="journal article" date="2019" name="Sci. Rep.">
        <title>Orb-weaving spider Araneus ventricosus genome elucidates the spidroin gene catalogue.</title>
        <authorList>
            <person name="Kono N."/>
            <person name="Nakamura H."/>
            <person name="Ohtoshi R."/>
            <person name="Moran D.A.P."/>
            <person name="Shinohara A."/>
            <person name="Yoshida Y."/>
            <person name="Fujiwara M."/>
            <person name="Mori M."/>
            <person name="Tomita M."/>
            <person name="Arakawa K."/>
        </authorList>
    </citation>
    <scope>NUCLEOTIDE SEQUENCE [LARGE SCALE GENOMIC DNA]</scope>
</reference>
<dbReference type="InterPro" id="IPR036396">
    <property type="entry name" value="Cyt_P450_sf"/>
</dbReference>
<dbReference type="GO" id="GO:0016705">
    <property type="term" value="F:oxidoreductase activity, acting on paired donors, with incorporation or reduction of molecular oxygen"/>
    <property type="evidence" value="ECO:0007669"/>
    <property type="project" value="InterPro"/>
</dbReference>
<keyword evidence="3" id="KW-1133">Transmembrane helix</keyword>
<dbReference type="SUPFAM" id="SSF48264">
    <property type="entry name" value="Cytochrome P450"/>
    <property type="match status" value="1"/>
</dbReference>
<dbReference type="Gene3D" id="1.10.630.10">
    <property type="entry name" value="Cytochrome P450"/>
    <property type="match status" value="1"/>
</dbReference>
<evidence type="ECO:0000256" key="1">
    <source>
        <dbReference type="ARBA" id="ARBA00010617"/>
    </source>
</evidence>
<evidence type="ECO:0000313" key="5">
    <source>
        <dbReference type="Proteomes" id="UP000499080"/>
    </source>
</evidence>
<gene>
    <name evidence="4" type="ORF">AVEN_267508_1</name>
</gene>
<feature type="non-terminal residue" evidence="4">
    <location>
        <position position="109"/>
    </location>
</feature>
<evidence type="ECO:0000256" key="2">
    <source>
        <dbReference type="ARBA" id="ARBA00023033"/>
    </source>
</evidence>
<accession>A0A4Y2VDP3</accession>
<organism evidence="4 5">
    <name type="scientific">Araneus ventricosus</name>
    <name type="common">Orbweaver spider</name>
    <name type="synonym">Epeira ventricosa</name>
    <dbReference type="NCBI Taxonomy" id="182803"/>
    <lineage>
        <taxon>Eukaryota</taxon>
        <taxon>Metazoa</taxon>
        <taxon>Ecdysozoa</taxon>
        <taxon>Arthropoda</taxon>
        <taxon>Chelicerata</taxon>
        <taxon>Arachnida</taxon>
        <taxon>Araneae</taxon>
        <taxon>Araneomorphae</taxon>
        <taxon>Entelegynae</taxon>
        <taxon>Araneoidea</taxon>
        <taxon>Araneidae</taxon>
        <taxon>Araneus</taxon>
    </lineage>
</organism>
<dbReference type="InterPro" id="IPR001128">
    <property type="entry name" value="Cyt_P450"/>
</dbReference>
<dbReference type="PANTHER" id="PTHR24299">
    <property type="entry name" value="CYTOCHROME P450 FAMILY 1"/>
    <property type="match status" value="1"/>
</dbReference>
<sequence length="109" mass="11863">MEGTTLVIVALLIVLVSIWLSFSKSSLKGLPGPWTNGLPIIGSLPLMSSKPFIKLTELSKKLGPVYSLRLGSIDVVIITDFETMKEAFAKDAFMGRPPDLPFELGQETI</sequence>
<dbReference type="GO" id="GO:0020037">
    <property type="term" value="F:heme binding"/>
    <property type="evidence" value="ECO:0007669"/>
    <property type="project" value="InterPro"/>
</dbReference>
<dbReference type="EMBL" id="BGPR01046445">
    <property type="protein sequence ID" value="GBO23395.1"/>
    <property type="molecule type" value="Genomic_DNA"/>
</dbReference>
<keyword evidence="3" id="KW-0472">Membrane</keyword>
<name>A0A4Y2VDP3_ARAVE</name>
<protein>
    <recommendedName>
        <fullName evidence="6">Cytochrome P450 18a1</fullName>
    </recommendedName>
</protein>
<dbReference type="OrthoDB" id="6486579at2759"/>
<dbReference type="Proteomes" id="UP000499080">
    <property type="component" value="Unassembled WGS sequence"/>
</dbReference>
<keyword evidence="2" id="KW-0560">Oxidoreductase</keyword>
<dbReference type="PANTHER" id="PTHR24299:SF21">
    <property type="entry name" value="OS09G0441600 PROTEIN"/>
    <property type="match status" value="1"/>
</dbReference>
<keyword evidence="2" id="KW-0503">Monooxygenase</keyword>
<keyword evidence="5" id="KW-1185">Reference proteome</keyword>
<feature type="transmembrane region" description="Helical" evidence="3">
    <location>
        <begin position="6"/>
        <end position="22"/>
    </location>
</feature>
<dbReference type="GO" id="GO:0004497">
    <property type="term" value="F:monooxygenase activity"/>
    <property type="evidence" value="ECO:0007669"/>
    <property type="project" value="UniProtKB-KW"/>
</dbReference>
<evidence type="ECO:0000256" key="3">
    <source>
        <dbReference type="SAM" id="Phobius"/>
    </source>
</evidence>
<evidence type="ECO:0000313" key="4">
    <source>
        <dbReference type="EMBL" id="GBO23395.1"/>
    </source>
</evidence>
<dbReference type="AlphaFoldDB" id="A0A4Y2VDP3"/>
<dbReference type="GO" id="GO:0005506">
    <property type="term" value="F:iron ion binding"/>
    <property type="evidence" value="ECO:0007669"/>
    <property type="project" value="InterPro"/>
</dbReference>
<comment type="caution">
    <text evidence="4">The sequence shown here is derived from an EMBL/GenBank/DDBJ whole genome shotgun (WGS) entry which is preliminary data.</text>
</comment>
<dbReference type="Pfam" id="PF00067">
    <property type="entry name" value="p450"/>
    <property type="match status" value="1"/>
</dbReference>
<comment type="similarity">
    <text evidence="1">Belongs to the cytochrome P450 family.</text>
</comment>
<keyword evidence="3" id="KW-0812">Transmembrane</keyword>
<proteinExistence type="inferred from homology"/>